<evidence type="ECO:0000313" key="5">
    <source>
        <dbReference type="EMBL" id="ACU94170.1"/>
    </source>
</evidence>
<dbReference type="EMBL" id="CP001682">
    <property type="protein sequence ID" value="ACU94170.1"/>
    <property type="molecule type" value="Genomic_DNA"/>
</dbReference>
<dbReference type="PROSITE" id="PS51186">
    <property type="entry name" value="GNAT"/>
    <property type="match status" value="1"/>
</dbReference>
<comment type="similarity">
    <text evidence="1">Belongs to the acetyltransferase family.</text>
</comment>
<dbReference type="Pfam" id="PF00583">
    <property type="entry name" value="Acetyltransf_1"/>
    <property type="match status" value="1"/>
</dbReference>
<sequence length="158" mass="18031">MECAFRFAQREDTGKLIAFIKEFAAFQKVGETVRADEDRLRTWMFDRGMAEAIFVEVNGKDVGFCLFNHGFSALQGKPSIYVECIYLYPEFRGKGLGSALFRHIASIARERDWVRVECASPDWNERSGGFYNSLGAEEMNGWTVYRFSGEALESLAHE</sequence>
<reference evidence="5 6" key="1">
    <citation type="journal article" date="2009" name="Stand. Genomic Sci.">
        <title>Complete genome sequence of Cryptobacterium curtum type strain (12-3).</title>
        <authorList>
            <person name="Mavrommatis K."/>
            <person name="Pukall R."/>
            <person name="Rohde C."/>
            <person name="Chen F."/>
            <person name="Sims D."/>
            <person name="Brettin T."/>
            <person name="Kuske C."/>
            <person name="Detter J.C."/>
            <person name="Han C."/>
            <person name="Lapidus A."/>
            <person name="Copeland A."/>
            <person name="Glavina Del Rio T."/>
            <person name="Nolan M."/>
            <person name="Lucas S."/>
            <person name="Tice H."/>
            <person name="Cheng J.F."/>
            <person name="Bruce D."/>
            <person name="Goodwin L."/>
            <person name="Pitluck S."/>
            <person name="Ovchinnikova G."/>
            <person name="Pati A."/>
            <person name="Ivanova N."/>
            <person name="Chen A."/>
            <person name="Palaniappan K."/>
            <person name="Chain P."/>
            <person name="D'haeseleer P."/>
            <person name="Goker M."/>
            <person name="Bristow J."/>
            <person name="Eisen J.A."/>
            <person name="Markowitz V."/>
            <person name="Hugenholtz P."/>
            <person name="Rohde M."/>
            <person name="Klenk H.P."/>
            <person name="Kyrpides N.C."/>
        </authorList>
    </citation>
    <scope>NUCLEOTIDE SEQUENCE [LARGE SCALE GENOMIC DNA]</scope>
    <source>
        <strain evidence="6">ATCC 700683 / DSM 15641 / 12-3</strain>
    </source>
</reference>
<evidence type="ECO:0000259" key="4">
    <source>
        <dbReference type="PROSITE" id="PS51186"/>
    </source>
</evidence>
<dbReference type="SUPFAM" id="SSF55729">
    <property type="entry name" value="Acyl-CoA N-acyltransferases (Nat)"/>
    <property type="match status" value="1"/>
</dbReference>
<dbReference type="eggNOG" id="COG0454">
    <property type="taxonomic scope" value="Bacteria"/>
</dbReference>
<keyword evidence="3" id="KW-0012">Acyltransferase</keyword>
<dbReference type="KEGG" id="ccu:Ccur_04470"/>
<organism evidence="5 6">
    <name type="scientific">Cryptobacterium curtum (strain ATCC 700683 / DSM 15641 / CCUG 43107 / 12-3)</name>
    <dbReference type="NCBI Taxonomy" id="469378"/>
    <lineage>
        <taxon>Bacteria</taxon>
        <taxon>Bacillati</taxon>
        <taxon>Actinomycetota</taxon>
        <taxon>Coriobacteriia</taxon>
        <taxon>Eggerthellales</taxon>
        <taxon>Eggerthellaceae</taxon>
        <taxon>Cryptobacterium</taxon>
    </lineage>
</organism>
<protein>
    <submittedName>
        <fullName evidence="5">Acetyltransferase (GNAT) family protein</fullName>
    </submittedName>
</protein>
<dbReference type="InterPro" id="IPR000182">
    <property type="entry name" value="GNAT_dom"/>
</dbReference>
<dbReference type="GO" id="GO:0008080">
    <property type="term" value="F:N-acetyltransferase activity"/>
    <property type="evidence" value="ECO:0007669"/>
    <property type="project" value="UniProtKB-ARBA"/>
</dbReference>
<dbReference type="HOGENOM" id="CLU_013985_41_3_11"/>
<dbReference type="PANTHER" id="PTHR10545:SF29">
    <property type="entry name" value="GH14572P-RELATED"/>
    <property type="match status" value="1"/>
</dbReference>
<gene>
    <name evidence="5" type="ordered locus">Ccur_04470</name>
</gene>
<evidence type="ECO:0000256" key="3">
    <source>
        <dbReference type="ARBA" id="ARBA00023315"/>
    </source>
</evidence>
<dbReference type="InterPro" id="IPR016181">
    <property type="entry name" value="Acyl_CoA_acyltransferase"/>
</dbReference>
<dbReference type="STRING" id="469378.Ccur_04470"/>
<keyword evidence="6" id="KW-1185">Reference proteome</keyword>
<name>C7MMN0_CRYCD</name>
<dbReference type="Gene3D" id="3.40.630.30">
    <property type="match status" value="1"/>
</dbReference>
<keyword evidence="2 5" id="KW-0808">Transferase</keyword>
<proteinExistence type="inferred from homology"/>
<evidence type="ECO:0000313" key="6">
    <source>
        <dbReference type="Proteomes" id="UP000000954"/>
    </source>
</evidence>
<dbReference type="Proteomes" id="UP000000954">
    <property type="component" value="Chromosome"/>
</dbReference>
<dbReference type="PANTHER" id="PTHR10545">
    <property type="entry name" value="DIAMINE N-ACETYLTRANSFERASE"/>
    <property type="match status" value="1"/>
</dbReference>
<evidence type="ECO:0000256" key="2">
    <source>
        <dbReference type="ARBA" id="ARBA00022679"/>
    </source>
</evidence>
<dbReference type="FunFam" id="3.40.630.30:FF:000064">
    <property type="entry name" value="GNAT family acetyltransferase"/>
    <property type="match status" value="1"/>
</dbReference>
<evidence type="ECO:0000256" key="1">
    <source>
        <dbReference type="ARBA" id="ARBA00008694"/>
    </source>
</evidence>
<dbReference type="CDD" id="cd04301">
    <property type="entry name" value="NAT_SF"/>
    <property type="match status" value="1"/>
</dbReference>
<dbReference type="AlphaFoldDB" id="C7MMN0"/>
<accession>C7MMN0</accession>
<dbReference type="OrthoDB" id="9805924at2"/>
<feature type="domain" description="N-acetyltransferase" evidence="4">
    <location>
        <begin position="3"/>
        <end position="158"/>
    </location>
</feature>
<dbReference type="InterPro" id="IPR051016">
    <property type="entry name" value="Diverse_Substrate_AcTransf"/>
</dbReference>